<dbReference type="SUPFAM" id="SSF52540">
    <property type="entry name" value="P-loop containing nucleoside triphosphate hydrolases"/>
    <property type="match status" value="1"/>
</dbReference>
<feature type="domain" description="AAA" evidence="1">
    <location>
        <begin position="20"/>
        <end position="129"/>
    </location>
</feature>
<name>A0A2L2BN16_9MICO</name>
<reference evidence="3 4" key="1">
    <citation type="submission" date="2018-02" db="EMBL/GenBank/DDBJ databases">
        <title>Complete genome of the streamlined marine actinobacterium Pontimonas salivibrio CL-TW6 adapted to coastal planktonic lifestype.</title>
        <authorList>
            <person name="Cho B.C."/>
            <person name="Hardies S.C."/>
            <person name="Jang G.I."/>
            <person name="Hwang C.Y."/>
        </authorList>
    </citation>
    <scope>NUCLEOTIDE SEQUENCE [LARGE SCALE GENOMIC DNA]</scope>
    <source>
        <strain evidence="3 4">CL-TW6</strain>
    </source>
</reference>
<dbReference type="PANTHER" id="PTHR43566:SF2">
    <property type="entry name" value="DUF4143 DOMAIN-CONTAINING PROTEIN"/>
    <property type="match status" value="1"/>
</dbReference>
<dbReference type="InterPro" id="IPR041682">
    <property type="entry name" value="AAA_14"/>
</dbReference>
<evidence type="ECO:0000259" key="1">
    <source>
        <dbReference type="Pfam" id="PF13173"/>
    </source>
</evidence>
<evidence type="ECO:0000259" key="2">
    <source>
        <dbReference type="Pfam" id="PF13635"/>
    </source>
</evidence>
<dbReference type="OrthoDB" id="128089at2"/>
<dbReference type="AlphaFoldDB" id="A0A2L2BN16"/>
<feature type="domain" description="DUF4143" evidence="2">
    <location>
        <begin position="194"/>
        <end position="370"/>
    </location>
</feature>
<dbReference type="KEGG" id="psai:C3B54_1128"/>
<dbReference type="Pfam" id="PF13635">
    <property type="entry name" value="DUF4143"/>
    <property type="match status" value="1"/>
</dbReference>
<evidence type="ECO:0000313" key="4">
    <source>
        <dbReference type="Proteomes" id="UP000243077"/>
    </source>
</evidence>
<dbReference type="RefSeq" id="WP_104914156.1">
    <property type="nucleotide sequence ID" value="NZ_CP026923.1"/>
</dbReference>
<dbReference type="PANTHER" id="PTHR43566">
    <property type="entry name" value="CONSERVED PROTEIN"/>
    <property type="match status" value="1"/>
</dbReference>
<organism evidence="3 4">
    <name type="scientific">Pontimonas salivibrio</name>
    <dbReference type="NCBI Taxonomy" id="1159327"/>
    <lineage>
        <taxon>Bacteria</taxon>
        <taxon>Bacillati</taxon>
        <taxon>Actinomycetota</taxon>
        <taxon>Actinomycetes</taxon>
        <taxon>Micrococcales</taxon>
        <taxon>Microbacteriaceae</taxon>
        <taxon>Pontimonas</taxon>
    </lineage>
</organism>
<keyword evidence="4" id="KW-1185">Reference proteome</keyword>
<dbReference type="InterPro" id="IPR027417">
    <property type="entry name" value="P-loop_NTPase"/>
</dbReference>
<protein>
    <submittedName>
        <fullName evidence="3">AAA+ ATPase domain-containing protein</fullName>
    </submittedName>
</protein>
<gene>
    <name evidence="3" type="ORF">C3B54_1128</name>
</gene>
<evidence type="ECO:0000313" key="3">
    <source>
        <dbReference type="EMBL" id="AVG23038.1"/>
    </source>
</evidence>
<dbReference type="Proteomes" id="UP000243077">
    <property type="component" value="Chromosome"/>
</dbReference>
<dbReference type="Pfam" id="PF13173">
    <property type="entry name" value="AAA_14"/>
    <property type="match status" value="1"/>
</dbReference>
<dbReference type="InterPro" id="IPR025420">
    <property type="entry name" value="DUF4143"/>
</dbReference>
<dbReference type="EMBL" id="CP026923">
    <property type="protein sequence ID" value="AVG23038.1"/>
    <property type="molecule type" value="Genomic_DNA"/>
</dbReference>
<proteinExistence type="predicted"/>
<sequence length="432" mass="46941">MTYLRRLIDHQLNQFLPELPAIALEGARGVGKTETASRRAATIFHVDRREQAELLRASLGGLGALDGPVLIDEWQHTPEVFDAIRRLVDSGATPGSFLLTGSRPPIDHPVHSGAGRIDFLRMRPLSVAERFPQHQSVFLSDLMAGNQEIEGRSPLTLRDYVEEITSSGFPGIRPLSGVARAKRLDGYITRIVEREFVELGVSIRRPDTLRLWLRAYASATGSSASYEKILRAATPGVADKPARPTTSTYVDALNALWLIDPLEHWYPPGSAIGALTQTPKHYLADPALAARLLSVTTDQLISGDTGAPLGPQVGSLLGRLFESLVVMSLKSYAATLGWEISHFRLHGGRREVDVILSGEGGRIIGLEIKLAPQVGPDDTEHLLWLKQKLGDQVADVAVITTGEHAYRRADDGVAVIPLACLGVDRNIPLGLA</sequence>
<accession>A0A2L2BN16</accession>